<evidence type="ECO:0000313" key="6">
    <source>
        <dbReference type="Proteomes" id="UP000712157"/>
    </source>
</evidence>
<dbReference type="Pfam" id="PF00356">
    <property type="entry name" value="LacI"/>
    <property type="match status" value="1"/>
</dbReference>
<reference evidence="5" key="1">
    <citation type="submission" date="2021-06" db="EMBL/GenBank/DDBJ databases">
        <title>Description of novel taxa of the family Lachnospiraceae.</title>
        <authorList>
            <person name="Chaplin A.V."/>
            <person name="Sokolova S.R."/>
            <person name="Pikina A.P."/>
            <person name="Korzhanova M."/>
            <person name="Belova V."/>
            <person name="Korostin D."/>
            <person name="Efimov B.A."/>
        </authorList>
    </citation>
    <scope>NUCLEOTIDE SEQUENCE</scope>
    <source>
        <strain evidence="5">ASD5720</strain>
    </source>
</reference>
<dbReference type="InterPro" id="IPR046335">
    <property type="entry name" value="LacI/GalR-like_sensor"/>
</dbReference>
<feature type="domain" description="HTH lacI-type" evidence="4">
    <location>
        <begin position="2"/>
        <end position="56"/>
    </location>
</feature>
<dbReference type="PANTHER" id="PTHR30146:SF149">
    <property type="entry name" value="HTH-TYPE TRANSCRIPTIONAL REGULATOR EBGR"/>
    <property type="match status" value="1"/>
</dbReference>
<evidence type="ECO:0000259" key="4">
    <source>
        <dbReference type="PROSITE" id="PS50932"/>
    </source>
</evidence>
<dbReference type="SUPFAM" id="SSF53822">
    <property type="entry name" value="Periplasmic binding protein-like I"/>
    <property type="match status" value="1"/>
</dbReference>
<dbReference type="Gene3D" id="1.10.260.40">
    <property type="entry name" value="lambda repressor-like DNA-binding domains"/>
    <property type="match status" value="1"/>
</dbReference>
<dbReference type="CDD" id="cd01392">
    <property type="entry name" value="HTH_LacI"/>
    <property type="match status" value="1"/>
</dbReference>
<keyword evidence="1" id="KW-0805">Transcription regulation</keyword>
<dbReference type="Proteomes" id="UP000712157">
    <property type="component" value="Unassembled WGS sequence"/>
</dbReference>
<dbReference type="PROSITE" id="PS50932">
    <property type="entry name" value="HTH_LACI_2"/>
    <property type="match status" value="1"/>
</dbReference>
<accession>A0A949K6I9</accession>
<dbReference type="PANTHER" id="PTHR30146">
    <property type="entry name" value="LACI-RELATED TRANSCRIPTIONAL REPRESSOR"/>
    <property type="match status" value="1"/>
</dbReference>
<dbReference type="InterPro" id="IPR000843">
    <property type="entry name" value="HTH_LacI"/>
</dbReference>
<dbReference type="CDD" id="cd06267">
    <property type="entry name" value="PBP1_LacI_sugar_binding-like"/>
    <property type="match status" value="1"/>
</dbReference>
<name>A0A949K6I9_9FIRM</name>
<sequence length="343" mass="38760">MATIFDVAKEAGVSKSTVSRVINKDPKVKEQTRTAVERAIRKLNYSPSYFAKGIRTGRTKTIAMLVPEYTNVFYGEMFRGVEDVALKYGYVVLVCNTERHTTTESEYIEELLKRNVDGIIYNTYDMNPKMVDYLKSVSEERPVVFMDETARDIPGISYVFTDGFASTRNAVHYLYELGKKKIGYVRNAVSISVTEARYQGYLQGLRDCGLPFYEEYAFRTQTEAEQDYIKAGAKAAHYYAGLEVRPDSIMTAIDLLGIGCLKEFKRLGIQVPRDINIIGYDNISLSELMEPSMTTIAQPTRLLGQRAAEILIRKLDQDPVDDRVVFEGTLIVRETTDQQGGGQ</sequence>
<gene>
    <name evidence="5" type="ORF">KTH89_05715</name>
</gene>
<protein>
    <submittedName>
        <fullName evidence="5">LacI family transcriptional regulator</fullName>
    </submittedName>
</protein>
<organism evidence="5 6">
    <name type="scientific">Diplocloster agilis</name>
    <dbReference type="NCBI Taxonomy" id="2850323"/>
    <lineage>
        <taxon>Bacteria</taxon>
        <taxon>Bacillati</taxon>
        <taxon>Bacillota</taxon>
        <taxon>Clostridia</taxon>
        <taxon>Lachnospirales</taxon>
        <taxon>Lachnospiraceae</taxon>
        <taxon>Diplocloster</taxon>
    </lineage>
</organism>
<dbReference type="PRINTS" id="PR00036">
    <property type="entry name" value="HTHLACI"/>
</dbReference>
<dbReference type="PROSITE" id="PS00356">
    <property type="entry name" value="HTH_LACI_1"/>
    <property type="match status" value="1"/>
</dbReference>
<dbReference type="SMART" id="SM00354">
    <property type="entry name" value="HTH_LACI"/>
    <property type="match status" value="1"/>
</dbReference>
<dbReference type="Gene3D" id="3.40.50.2300">
    <property type="match status" value="2"/>
</dbReference>
<comment type="caution">
    <text evidence="5">The sequence shown here is derived from an EMBL/GenBank/DDBJ whole genome shotgun (WGS) entry which is preliminary data.</text>
</comment>
<keyword evidence="3" id="KW-0804">Transcription</keyword>
<keyword evidence="6" id="KW-1185">Reference proteome</keyword>
<evidence type="ECO:0000256" key="2">
    <source>
        <dbReference type="ARBA" id="ARBA00023125"/>
    </source>
</evidence>
<dbReference type="InterPro" id="IPR010982">
    <property type="entry name" value="Lambda_DNA-bd_dom_sf"/>
</dbReference>
<dbReference type="InterPro" id="IPR028082">
    <property type="entry name" value="Peripla_BP_I"/>
</dbReference>
<dbReference type="AlphaFoldDB" id="A0A949K6I9"/>
<dbReference type="RefSeq" id="WP_158342819.1">
    <property type="nucleotide sequence ID" value="NZ_JAHQCW010000006.1"/>
</dbReference>
<keyword evidence="2" id="KW-0238">DNA-binding</keyword>
<dbReference type="Pfam" id="PF13377">
    <property type="entry name" value="Peripla_BP_3"/>
    <property type="match status" value="1"/>
</dbReference>
<dbReference type="SUPFAM" id="SSF47413">
    <property type="entry name" value="lambda repressor-like DNA-binding domains"/>
    <property type="match status" value="1"/>
</dbReference>
<evidence type="ECO:0000256" key="3">
    <source>
        <dbReference type="ARBA" id="ARBA00023163"/>
    </source>
</evidence>
<proteinExistence type="predicted"/>
<evidence type="ECO:0000313" key="5">
    <source>
        <dbReference type="EMBL" id="MBU9736027.1"/>
    </source>
</evidence>
<dbReference type="GO" id="GO:0000976">
    <property type="term" value="F:transcription cis-regulatory region binding"/>
    <property type="evidence" value="ECO:0007669"/>
    <property type="project" value="TreeGrafter"/>
</dbReference>
<dbReference type="EMBL" id="JAHQCW010000006">
    <property type="protein sequence ID" value="MBU9736027.1"/>
    <property type="molecule type" value="Genomic_DNA"/>
</dbReference>
<evidence type="ECO:0000256" key="1">
    <source>
        <dbReference type="ARBA" id="ARBA00023015"/>
    </source>
</evidence>
<dbReference type="GO" id="GO:0003700">
    <property type="term" value="F:DNA-binding transcription factor activity"/>
    <property type="evidence" value="ECO:0007669"/>
    <property type="project" value="TreeGrafter"/>
</dbReference>